<organism evidence="1">
    <name type="scientific">uncultured Caudovirales phage</name>
    <dbReference type="NCBI Taxonomy" id="2100421"/>
    <lineage>
        <taxon>Viruses</taxon>
        <taxon>Duplodnaviria</taxon>
        <taxon>Heunggongvirae</taxon>
        <taxon>Uroviricota</taxon>
        <taxon>Caudoviricetes</taxon>
        <taxon>Peduoviridae</taxon>
        <taxon>Maltschvirus</taxon>
        <taxon>Maltschvirus maltsch</taxon>
    </lineage>
</organism>
<protein>
    <submittedName>
        <fullName evidence="1">Uncharacterized protein</fullName>
    </submittedName>
</protein>
<gene>
    <name evidence="1" type="ORF">UFOVP589_53</name>
</gene>
<dbReference type="InterPro" id="IPR012337">
    <property type="entry name" value="RNaseH-like_sf"/>
</dbReference>
<dbReference type="CDD" id="cd22992">
    <property type="entry name" value="MOC1"/>
    <property type="match status" value="1"/>
</dbReference>
<dbReference type="Gene3D" id="3.30.420.10">
    <property type="entry name" value="Ribonuclease H-like superfamily/Ribonuclease H"/>
    <property type="match status" value="1"/>
</dbReference>
<dbReference type="PANTHER" id="PTHR36015">
    <property type="entry name" value="HOLLIDAY JUNCTION RESOLVASE MOC1, CHLOROPLASTIC-RELATED"/>
    <property type="match status" value="1"/>
</dbReference>
<reference evidence="1" key="1">
    <citation type="submission" date="2020-04" db="EMBL/GenBank/DDBJ databases">
        <authorList>
            <person name="Chiriac C."/>
            <person name="Salcher M."/>
            <person name="Ghai R."/>
            <person name="Kavagutti S V."/>
        </authorList>
    </citation>
    <scope>NUCLEOTIDE SEQUENCE</scope>
</reference>
<dbReference type="InterPro" id="IPR045290">
    <property type="entry name" value="MOC1-like"/>
</dbReference>
<accession>A0A6J5N467</accession>
<dbReference type="EMBL" id="LR796567">
    <property type="protein sequence ID" value="CAB4152076.1"/>
    <property type="molecule type" value="Genomic_DNA"/>
</dbReference>
<sequence length="144" mass="15930">MIILGIDPGKSGAFAVLDTSEMKVATHDMPGTLDGKRQLIQDIGVVKCCWLERPFFPRMIGIKNAVTIAVAYGEMKACLFFAGVPTFEVDPSAWKKTMHLTTDKNASRALASQYFPDCSDQWARVKDDGRAEAALIALYGWRKK</sequence>
<dbReference type="SUPFAM" id="SSF53098">
    <property type="entry name" value="Ribonuclease H-like"/>
    <property type="match status" value="1"/>
</dbReference>
<name>A0A6J5N467_9CAUD</name>
<evidence type="ECO:0000313" key="1">
    <source>
        <dbReference type="EMBL" id="CAB4152076.1"/>
    </source>
</evidence>
<dbReference type="GO" id="GO:0008821">
    <property type="term" value="F:crossover junction DNA endonuclease activity"/>
    <property type="evidence" value="ECO:0007669"/>
    <property type="project" value="InterPro"/>
</dbReference>
<dbReference type="GO" id="GO:0003676">
    <property type="term" value="F:nucleic acid binding"/>
    <property type="evidence" value="ECO:0007669"/>
    <property type="project" value="InterPro"/>
</dbReference>
<proteinExistence type="predicted"/>
<dbReference type="InterPro" id="IPR036397">
    <property type="entry name" value="RNaseH_sf"/>
</dbReference>
<dbReference type="PANTHER" id="PTHR36015:SF6">
    <property type="entry name" value="HOLLIDAY JUNCTION RESOLVASE MOC1, CHLOROPLASTIC-RELATED"/>
    <property type="match status" value="1"/>
</dbReference>